<feature type="region of interest" description="Disordered" evidence="6">
    <location>
        <begin position="849"/>
        <end position="930"/>
    </location>
</feature>
<feature type="compositionally biased region" description="Polar residues" evidence="6">
    <location>
        <begin position="433"/>
        <end position="463"/>
    </location>
</feature>
<feature type="transmembrane region" description="Helical" evidence="7">
    <location>
        <begin position="105"/>
        <end position="130"/>
    </location>
</feature>
<dbReference type="EMBL" id="JAUTDP010000004">
    <property type="protein sequence ID" value="KAK3399596.1"/>
    <property type="molecule type" value="Genomic_DNA"/>
</dbReference>
<evidence type="ECO:0000313" key="10">
    <source>
        <dbReference type="Proteomes" id="UP001281003"/>
    </source>
</evidence>
<dbReference type="InterPro" id="IPR049326">
    <property type="entry name" value="Rhodopsin_dom_fungi"/>
</dbReference>
<organism evidence="9 10">
    <name type="scientific">Sordaria brevicollis</name>
    <dbReference type="NCBI Taxonomy" id="83679"/>
    <lineage>
        <taxon>Eukaryota</taxon>
        <taxon>Fungi</taxon>
        <taxon>Dikarya</taxon>
        <taxon>Ascomycota</taxon>
        <taxon>Pezizomycotina</taxon>
        <taxon>Sordariomycetes</taxon>
        <taxon>Sordariomycetidae</taxon>
        <taxon>Sordariales</taxon>
        <taxon>Sordariaceae</taxon>
        <taxon>Sordaria</taxon>
    </lineage>
</organism>
<evidence type="ECO:0000256" key="3">
    <source>
        <dbReference type="ARBA" id="ARBA00022989"/>
    </source>
</evidence>
<evidence type="ECO:0000256" key="6">
    <source>
        <dbReference type="SAM" id="MobiDB-lite"/>
    </source>
</evidence>
<evidence type="ECO:0000259" key="8">
    <source>
        <dbReference type="Pfam" id="PF20684"/>
    </source>
</evidence>
<reference evidence="9" key="2">
    <citation type="submission" date="2023-07" db="EMBL/GenBank/DDBJ databases">
        <authorList>
            <consortium name="Lawrence Berkeley National Laboratory"/>
            <person name="Haridas S."/>
            <person name="Hensen N."/>
            <person name="Bonometti L."/>
            <person name="Westerberg I."/>
            <person name="Brannstrom I.O."/>
            <person name="Guillou S."/>
            <person name="Cros-Aarteil S."/>
            <person name="Calhoun S."/>
            <person name="Kuo A."/>
            <person name="Mondo S."/>
            <person name="Pangilinan J."/>
            <person name="Riley R."/>
            <person name="LaButti K."/>
            <person name="Andreopoulos B."/>
            <person name="Lipzen A."/>
            <person name="Chen C."/>
            <person name="Yanf M."/>
            <person name="Daum C."/>
            <person name="Ng V."/>
            <person name="Clum A."/>
            <person name="Steindorff A."/>
            <person name="Ohm R."/>
            <person name="Martin F."/>
            <person name="Silar P."/>
            <person name="Natvig D."/>
            <person name="Lalanne C."/>
            <person name="Gautier V."/>
            <person name="Ament-velasquez S.L."/>
            <person name="Kruys A."/>
            <person name="Hutchinson M.I."/>
            <person name="Powell A.J."/>
            <person name="Barry K."/>
            <person name="Miller A.N."/>
            <person name="Grigoriev I.V."/>
            <person name="Debuchy R."/>
            <person name="Gladieux P."/>
            <person name="Thoren M.H."/>
            <person name="Johannesson H."/>
        </authorList>
    </citation>
    <scope>NUCLEOTIDE SEQUENCE</scope>
    <source>
        <strain evidence="9">FGSC 1904</strain>
    </source>
</reference>
<keyword evidence="10" id="KW-1185">Reference proteome</keyword>
<evidence type="ECO:0000256" key="7">
    <source>
        <dbReference type="SAM" id="Phobius"/>
    </source>
</evidence>
<proteinExistence type="inferred from homology"/>
<reference evidence="9" key="1">
    <citation type="journal article" date="2023" name="Mol. Phylogenet. Evol.">
        <title>Genome-scale phylogeny and comparative genomics of the fungal order Sordariales.</title>
        <authorList>
            <person name="Hensen N."/>
            <person name="Bonometti L."/>
            <person name="Westerberg I."/>
            <person name="Brannstrom I.O."/>
            <person name="Guillou S."/>
            <person name="Cros-Aarteil S."/>
            <person name="Calhoun S."/>
            <person name="Haridas S."/>
            <person name="Kuo A."/>
            <person name="Mondo S."/>
            <person name="Pangilinan J."/>
            <person name="Riley R."/>
            <person name="LaButti K."/>
            <person name="Andreopoulos B."/>
            <person name="Lipzen A."/>
            <person name="Chen C."/>
            <person name="Yan M."/>
            <person name="Daum C."/>
            <person name="Ng V."/>
            <person name="Clum A."/>
            <person name="Steindorff A."/>
            <person name="Ohm R.A."/>
            <person name="Martin F."/>
            <person name="Silar P."/>
            <person name="Natvig D.O."/>
            <person name="Lalanne C."/>
            <person name="Gautier V."/>
            <person name="Ament-Velasquez S.L."/>
            <person name="Kruys A."/>
            <person name="Hutchinson M.I."/>
            <person name="Powell A.J."/>
            <person name="Barry K."/>
            <person name="Miller A.N."/>
            <person name="Grigoriev I.V."/>
            <person name="Debuchy R."/>
            <person name="Gladieux P."/>
            <person name="Hiltunen Thoren M."/>
            <person name="Johannesson H."/>
        </authorList>
    </citation>
    <scope>NUCLEOTIDE SEQUENCE</scope>
    <source>
        <strain evidence="9">FGSC 1904</strain>
    </source>
</reference>
<evidence type="ECO:0000256" key="1">
    <source>
        <dbReference type="ARBA" id="ARBA00004141"/>
    </source>
</evidence>
<feature type="transmembrane region" description="Helical" evidence="7">
    <location>
        <begin position="185"/>
        <end position="206"/>
    </location>
</feature>
<feature type="compositionally biased region" description="Polar residues" evidence="6">
    <location>
        <begin position="698"/>
        <end position="715"/>
    </location>
</feature>
<evidence type="ECO:0000313" key="9">
    <source>
        <dbReference type="EMBL" id="KAK3399596.1"/>
    </source>
</evidence>
<feature type="region of interest" description="Disordered" evidence="6">
    <location>
        <begin position="620"/>
        <end position="655"/>
    </location>
</feature>
<feature type="transmembrane region" description="Helical" evidence="7">
    <location>
        <begin position="25"/>
        <end position="47"/>
    </location>
</feature>
<dbReference type="PANTHER" id="PTHR33048:SF129">
    <property type="entry name" value="INTEGRAL MEMBRANE PROTEIN-RELATED"/>
    <property type="match status" value="1"/>
</dbReference>
<feature type="compositionally biased region" description="Acidic residues" evidence="6">
    <location>
        <begin position="517"/>
        <end position="531"/>
    </location>
</feature>
<feature type="region of interest" description="Disordered" evidence="6">
    <location>
        <begin position="291"/>
        <end position="311"/>
    </location>
</feature>
<feature type="domain" description="Rhodopsin" evidence="8">
    <location>
        <begin position="43"/>
        <end position="283"/>
    </location>
</feature>
<dbReference type="GO" id="GO:0016020">
    <property type="term" value="C:membrane"/>
    <property type="evidence" value="ECO:0007669"/>
    <property type="project" value="UniProtKB-SubCell"/>
</dbReference>
<feature type="compositionally biased region" description="Low complexity" evidence="6">
    <location>
        <begin position="892"/>
        <end position="911"/>
    </location>
</feature>
<feature type="transmembrane region" description="Helical" evidence="7">
    <location>
        <begin position="59"/>
        <end position="85"/>
    </location>
</feature>
<evidence type="ECO:0000256" key="5">
    <source>
        <dbReference type="ARBA" id="ARBA00038359"/>
    </source>
</evidence>
<feature type="transmembrane region" description="Helical" evidence="7">
    <location>
        <begin position="218"/>
        <end position="239"/>
    </location>
</feature>
<sequence length="1009" mass="110577">MRIPPQEVRDQWPEPNYTNPERRPGLVIVEAIMLPVSLMFVALRMYVRARLLRKTGWDDWLMIIATIFGIAVSICVILASTTYGWDKHLYDLTIPQLSEGRQISMAIQVVFIISSSCAKVSILVSYLALAPLDSWFRRLTKYSIVFIVAMNVGSFILLFTQCTPLTSYWDIAKSNDDCIPEGFPLMAQAILTAVADFIVWVLPLPTFYKAQIPIHQRVILIVLFSFGLFVVFAACIRTYWIHYVVWQTWDPTWEGIQLWAWTAVEIHLGIMCGCVPYFKSLFRFWKGKKTSRKGSSVGKSWSGSRGGAGAGVAGGSKILTTSRVEVGVRKCVSFRSERSEEPLSPRDGGNSTLVTVDGGEEMELQEKRMIAFGLGGDGEDQRGPGAYGQSPPRTHGGHEGTWGFEFDGARGTMHSKSLSGMSFEIPDERMRYASSSTAPSSQVDSSTALQLNGSTHLPRTSLRNYDKHHPRPPQPQTNNMPPRARKRQRVESEVEPEPEARQSSTSPDRSRSSPEPEILEQEEQEVDEEDQPQPTFYNTTFSLHRVSPLYIGSQPLSRQRLDTIAQRLREVVVEDVVRGVEVGVALGRGDGEDGTGVMGRAGGLVGVDIRWVGVGGLLGVDGDGHDGEEEEYYSDGEEEDGEGEDDTGRARGSGRKGLDWKRLVEGVKGRKALSITLRYELAECTALLLPTLSSTSPQDNNQQPPSTKFTLGTQPTDPPNPSSFLHLPLLLLRMPAPLKAVITEFLSTTFDCRVSALRLGTRSLVQAWESWLSTTAGVPREGTAGQGQGQGKDVVLSMGFYIPPADNNGAGDGKETAAPEQEPLGLKSIDVIIPAGEVGGFVEAGRQILANGQPTTEGSDGKDVKKETWEMNPSKRLKLAGRLGEEGWAWRSPTPSSLPTSASPTETTEATEATEPEVTETEQPPPPSPFTEALAHYVSKHLGLNLFHPGVRVTKIACGGFVMSEGRVKVFTPGRQGEGGKEGRRRKRVGVWKLVEGLVRKAGGGRDLV</sequence>
<feature type="compositionally biased region" description="Acidic residues" evidence="6">
    <location>
        <begin position="626"/>
        <end position="645"/>
    </location>
</feature>
<comment type="similarity">
    <text evidence="5">Belongs to the SAT4 family.</text>
</comment>
<feature type="region of interest" description="Disordered" evidence="6">
    <location>
        <begin position="432"/>
        <end position="536"/>
    </location>
</feature>
<dbReference type="PANTHER" id="PTHR33048">
    <property type="entry name" value="PTH11-LIKE INTEGRAL MEMBRANE PROTEIN (AFU_ORTHOLOGUE AFUA_5G11245)"/>
    <property type="match status" value="1"/>
</dbReference>
<feature type="compositionally biased region" description="Basic and acidic residues" evidence="6">
    <location>
        <begin position="859"/>
        <end position="869"/>
    </location>
</feature>
<dbReference type="Proteomes" id="UP001281003">
    <property type="component" value="Unassembled WGS sequence"/>
</dbReference>
<accession>A0AAE0PGP9</accession>
<dbReference type="AlphaFoldDB" id="A0AAE0PGP9"/>
<dbReference type="Pfam" id="PF20684">
    <property type="entry name" value="Fung_rhodopsin"/>
    <property type="match status" value="1"/>
</dbReference>
<keyword evidence="2 7" id="KW-0812">Transmembrane</keyword>
<dbReference type="InterPro" id="IPR052337">
    <property type="entry name" value="SAT4-like"/>
</dbReference>
<gene>
    <name evidence="9" type="ORF">B0T20DRAFT_349877</name>
</gene>
<evidence type="ECO:0000256" key="4">
    <source>
        <dbReference type="ARBA" id="ARBA00023136"/>
    </source>
</evidence>
<name>A0AAE0PGP9_SORBR</name>
<comment type="subcellular location">
    <subcellularLocation>
        <location evidence="1">Membrane</location>
        <topology evidence="1">Multi-pass membrane protein</topology>
    </subcellularLocation>
</comment>
<feature type="transmembrane region" description="Helical" evidence="7">
    <location>
        <begin position="142"/>
        <end position="160"/>
    </location>
</feature>
<feature type="region of interest" description="Disordered" evidence="6">
    <location>
        <begin position="693"/>
        <end position="718"/>
    </location>
</feature>
<protein>
    <submittedName>
        <fullName evidence="9">Kinetochore complex Sim4 subunit Fta1-domain-containing protein</fullName>
    </submittedName>
</protein>
<evidence type="ECO:0000256" key="2">
    <source>
        <dbReference type="ARBA" id="ARBA00022692"/>
    </source>
</evidence>
<dbReference type="InterPro" id="IPR025204">
    <property type="entry name" value="CENP-L"/>
</dbReference>
<feature type="compositionally biased region" description="Low complexity" evidence="6">
    <location>
        <begin position="293"/>
        <end position="303"/>
    </location>
</feature>
<feature type="region of interest" description="Disordered" evidence="6">
    <location>
        <begin position="374"/>
        <end position="408"/>
    </location>
</feature>
<keyword evidence="3 7" id="KW-1133">Transmembrane helix</keyword>
<comment type="caution">
    <text evidence="9">The sequence shown here is derived from an EMBL/GenBank/DDBJ whole genome shotgun (WGS) entry which is preliminary data.</text>
</comment>
<dbReference type="Pfam" id="PF13092">
    <property type="entry name" value="CENP-L"/>
    <property type="match status" value="1"/>
</dbReference>
<keyword evidence="4 7" id="KW-0472">Membrane</keyword>